<name>A0A9W6SPA4_9ACTN</name>
<accession>A0A9W6SPA4</accession>
<gene>
    <name evidence="1" type="ORF">Afil01_44400</name>
</gene>
<dbReference type="RefSeq" id="WP_285664777.1">
    <property type="nucleotide sequence ID" value="NZ_BSTX01000003.1"/>
</dbReference>
<evidence type="ECO:0000313" key="2">
    <source>
        <dbReference type="Proteomes" id="UP001165079"/>
    </source>
</evidence>
<keyword evidence="2" id="KW-1185">Reference proteome</keyword>
<organism evidence="1 2">
    <name type="scientific">Actinorhabdospora filicis</name>
    <dbReference type="NCBI Taxonomy" id="1785913"/>
    <lineage>
        <taxon>Bacteria</taxon>
        <taxon>Bacillati</taxon>
        <taxon>Actinomycetota</taxon>
        <taxon>Actinomycetes</taxon>
        <taxon>Micromonosporales</taxon>
        <taxon>Micromonosporaceae</taxon>
        <taxon>Actinorhabdospora</taxon>
    </lineage>
</organism>
<comment type="caution">
    <text evidence="1">The sequence shown here is derived from an EMBL/GenBank/DDBJ whole genome shotgun (WGS) entry which is preliminary data.</text>
</comment>
<dbReference type="Proteomes" id="UP001165079">
    <property type="component" value="Unassembled WGS sequence"/>
</dbReference>
<sequence length="62" mass="6839">MISKFNAIADKITERFAPKARAAAACAPWCEPRGKCTADGSWLRTCCKYEDCTYRCGCTPAE</sequence>
<dbReference type="EMBL" id="BSTX01000003">
    <property type="protein sequence ID" value="GLZ79633.1"/>
    <property type="molecule type" value="Genomic_DNA"/>
</dbReference>
<evidence type="ECO:0000313" key="1">
    <source>
        <dbReference type="EMBL" id="GLZ79633.1"/>
    </source>
</evidence>
<proteinExistence type="predicted"/>
<reference evidence="1" key="1">
    <citation type="submission" date="2023-03" db="EMBL/GenBank/DDBJ databases">
        <title>Actinorhabdospora filicis NBRC 111898.</title>
        <authorList>
            <person name="Ichikawa N."/>
            <person name="Sato H."/>
            <person name="Tonouchi N."/>
        </authorList>
    </citation>
    <scope>NUCLEOTIDE SEQUENCE</scope>
    <source>
        <strain evidence="1">NBRC 111898</strain>
    </source>
</reference>
<protein>
    <submittedName>
        <fullName evidence="1">Uncharacterized protein</fullName>
    </submittedName>
</protein>
<dbReference type="AlphaFoldDB" id="A0A9W6SPA4"/>